<dbReference type="Pfam" id="PF11213">
    <property type="entry name" value="DUF3006"/>
    <property type="match status" value="1"/>
</dbReference>
<dbReference type="InterPro" id="IPR021377">
    <property type="entry name" value="DUF3006"/>
</dbReference>
<dbReference type="RefSeq" id="WP_120462609.1">
    <property type="nucleotide sequence ID" value="NZ_BMIW01000044.1"/>
</dbReference>
<protein>
    <recommendedName>
        <fullName evidence="3">DUF3006 domain-containing protein</fullName>
    </recommendedName>
</protein>
<organism evidence="1 2">
    <name type="scientific">Paenibacillus aceti</name>
    <dbReference type="NCBI Taxonomy" id="1820010"/>
    <lineage>
        <taxon>Bacteria</taxon>
        <taxon>Bacillati</taxon>
        <taxon>Bacillota</taxon>
        <taxon>Bacilli</taxon>
        <taxon>Bacillales</taxon>
        <taxon>Paenibacillaceae</taxon>
        <taxon>Paenibacillus</taxon>
    </lineage>
</organism>
<reference evidence="2" key="1">
    <citation type="journal article" date="2019" name="Int. J. Syst. Evol. Microbiol.">
        <title>The Global Catalogue of Microorganisms (GCM) 10K type strain sequencing project: providing services to taxonomists for standard genome sequencing and annotation.</title>
        <authorList>
            <consortium name="The Broad Institute Genomics Platform"/>
            <consortium name="The Broad Institute Genome Sequencing Center for Infectious Disease"/>
            <person name="Wu L."/>
            <person name="Ma J."/>
        </authorList>
    </citation>
    <scope>NUCLEOTIDE SEQUENCE [LARGE SCALE GENOMIC DNA]</scope>
    <source>
        <strain evidence="2">CGMCC 1.15420</strain>
    </source>
</reference>
<proteinExistence type="predicted"/>
<dbReference type="Proteomes" id="UP000608420">
    <property type="component" value="Unassembled WGS sequence"/>
</dbReference>
<accession>A0ABQ1W5R4</accession>
<name>A0ABQ1W5R4_9BACL</name>
<keyword evidence="2" id="KW-1185">Reference proteome</keyword>
<evidence type="ECO:0000313" key="1">
    <source>
        <dbReference type="EMBL" id="GGG16335.1"/>
    </source>
</evidence>
<evidence type="ECO:0008006" key="3">
    <source>
        <dbReference type="Google" id="ProtNLM"/>
    </source>
</evidence>
<dbReference type="EMBL" id="BMIW01000044">
    <property type="protein sequence ID" value="GGG16335.1"/>
    <property type="molecule type" value="Genomic_DNA"/>
</dbReference>
<gene>
    <name evidence="1" type="ORF">GCM10010913_42980</name>
</gene>
<comment type="caution">
    <text evidence="1">The sequence shown here is derived from an EMBL/GenBank/DDBJ whole genome shotgun (WGS) entry which is preliminary data.</text>
</comment>
<evidence type="ECO:0000313" key="2">
    <source>
        <dbReference type="Proteomes" id="UP000608420"/>
    </source>
</evidence>
<sequence length="71" mass="8266">MLGIVEGFEGELCRIEVEGRVQDVPLSQVDQEVRAGDVVEWKDCKWVTNRQKTESRSKEIKALMDEIWEED</sequence>